<feature type="domain" description="Phasin" evidence="1">
    <location>
        <begin position="37"/>
        <end position="136"/>
    </location>
</feature>
<dbReference type="EMBL" id="OCTN01000003">
    <property type="protein sequence ID" value="SOH94223.1"/>
    <property type="molecule type" value="Genomic_DNA"/>
</dbReference>
<evidence type="ECO:0000259" key="1">
    <source>
        <dbReference type="Pfam" id="PF09361"/>
    </source>
</evidence>
<dbReference type="OrthoDB" id="7303820at2"/>
<name>A0A2C9CSN2_9RHOB</name>
<dbReference type="Proteomes" id="UP000220034">
    <property type="component" value="Unassembled WGS sequence"/>
</dbReference>
<dbReference type="RefSeq" id="WP_097929772.1">
    <property type="nucleotide sequence ID" value="NZ_OCTN01000003.1"/>
</dbReference>
<dbReference type="NCBIfam" id="TIGR01841">
    <property type="entry name" value="phasin"/>
    <property type="match status" value="1"/>
</dbReference>
<sequence length="148" mass="15763">MATKTTAKDATAQMEAFAADAQKSVTETVEKMTKGFEEASSFGQENLDAMVKSGEIAAKAAEGFGTEVSTFTKKSFEEGVAAAKDMASSKTVTELFEKQSAFAQTVFDGWMKQATKMNEMMVSSAKDVTAPMGERMTAAQTAMKSMTA</sequence>
<dbReference type="AlphaFoldDB" id="A0A2C9CSN2"/>
<dbReference type="InterPro" id="IPR018968">
    <property type="entry name" value="Phasin"/>
</dbReference>
<dbReference type="InterPro" id="IPR010127">
    <property type="entry name" value="Phasin_subfam-1"/>
</dbReference>
<keyword evidence="3" id="KW-1185">Reference proteome</keyword>
<organism evidence="2 3">
    <name type="scientific">Pontivivens marinum</name>
    <dbReference type="NCBI Taxonomy" id="1690039"/>
    <lineage>
        <taxon>Bacteria</taxon>
        <taxon>Pseudomonadati</taxon>
        <taxon>Pseudomonadota</taxon>
        <taxon>Alphaproteobacteria</taxon>
        <taxon>Rhodobacterales</taxon>
        <taxon>Paracoccaceae</taxon>
        <taxon>Pontivivens</taxon>
    </lineage>
</organism>
<evidence type="ECO:0000313" key="2">
    <source>
        <dbReference type="EMBL" id="SOH94223.1"/>
    </source>
</evidence>
<dbReference type="Pfam" id="PF09361">
    <property type="entry name" value="Phasin_2"/>
    <property type="match status" value="1"/>
</dbReference>
<protein>
    <submittedName>
        <fullName evidence="2">Phasin family protein</fullName>
    </submittedName>
</protein>
<accession>A0A2C9CSN2</accession>
<gene>
    <name evidence="2" type="ORF">SAMN06273572_103254</name>
</gene>
<reference evidence="3" key="1">
    <citation type="submission" date="2017-09" db="EMBL/GenBank/DDBJ databases">
        <authorList>
            <person name="Varghese N."/>
            <person name="Submissions S."/>
        </authorList>
    </citation>
    <scope>NUCLEOTIDE SEQUENCE [LARGE SCALE GENOMIC DNA]</scope>
    <source>
        <strain evidence="3">C7</strain>
    </source>
</reference>
<evidence type="ECO:0000313" key="3">
    <source>
        <dbReference type="Proteomes" id="UP000220034"/>
    </source>
</evidence>
<proteinExistence type="predicted"/>